<dbReference type="CDD" id="cd00882">
    <property type="entry name" value="Ras_like_GTPase"/>
    <property type="match status" value="1"/>
</dbReference>
<sequence length="491" mass="55861">MASSMSAQHTPEDKYNVLMIGETGVGKSTLINYLTNFFQGGKLGQLRLSIPSKHYNATEGLEHFETNVLDLSKSQTSECMEYNFSKDGLIFGFIDTPGLNDTEGMLEDQKHISEIISATEEKGTLAAIMIVVNGTQSRATTNLRYTLNEMKNVIPDRFMDNIILVLTNCNRVSANFDTSQLKPWNILDENLFHMNNSALNKPEKAWKNEEILKKYVENEWNESMETIAKMIDRLKQMGSQSTMVFKEMRLKRNTIKSNLYHIMQNIDNLQTLQNKLEELTYQKISDDPKKYSDYKQTQETEYTLYFKSQFYSTICLLCSKVCYEDKTAASSVAGYPVPNFVYNAINFAVKCVKVALGGNSTCEKCNCSQFAHYDDTMKPIKKMVTVEKLLNEIKNSYDHRNDQVENKISGLKDDIAAISNALDANESAIRTCCKDLMKICSQLNLAREFESFSEIIQRKACDLRSKSLKNNAYDRIGSITEVIDEISGDRS</sequence>
<reference evidence="5" key="1">
    <citation type="submission" date="2005-10" db="EMBL/GenBank/DDBJ databases">
        <authorList>
            <person name="Loftus B.J."/>
            <person name="Nene V.M."/>
            <person name="Hannick L.I."/>
            <person name="Bidwell S."/>
            <person name="Haas B."/>
            <person name="Amedeo P."/>
            <person name="Orvis J."/>
            <person name="Wortman J.R."/>
            <person name="White O.R."/>
            <person name="Salzberg S."/>
            <person name="Shumway M."/>
            <person name="Koo H."/>
            <person name="Zhao Y."/>
            <person name="Holmes M."/>
            <person name="Miller J."/>
            <person name="Schatz M."/>
            <person name="Pop M."/>
            <person name="Pai G."/>
            <person name="Utterback T."/>
            <person name="Rogers Y.-H."/>
            <person name="Kravitz S."/>
            <person name="Fraser C.M."/>
        </authorList>
    </citation>
    <scope>NUCLEOTIDE SEQUENCE</scope>
    <source>
        <strain evidence="5">Liverpool</strain>
    </source>
</reference>
<dbReference type="EMBL" id="CH477248">
    <property type="protein sequence ID" value="EAT46128.1"/>
    <property type="molecule type" value="Genomic_DNA"/>
</dbReference>
<evidence type="ECO:0000313" key="6">
    <source>
        <dbReference type="Proteomes" id="UP000682892"/>
    </source>
</evidence>
<dbReference type="GO" id="GO:0005525">
    <property type="term" value="F:GTP binding"/>
    <property type="evidence" value="ECO:0007669"/>
    <property type="project" value="InterPro"/>
</dbReference>
<proteinExistence type="inferred from homology"/>
<dbReference type="PANTHER" id="PTHR32046:SF12">
    <property type="entry name" value="AIG1-TYPE G DOMAIN-CONTAINING PROTEIN"/>
    <property type="match status" value="1"/>
</dbReference>
<reference evidence="5" key="2">
    <citation type="journal article" date="2007" name="Science">
        <title>Genome sequence of Aedes aegypti, a major arbovirus vector.</title>
        <authorList>
            <person name="Nene V."/>
            <person name="Wortman J.R."/>
            <person name="Lawson D."/>
            <person name="Haas B."/>
            <person name="Kodira C."/>
            <person name="Tu Z.J."/>
            <person name="Loftus B."/>
            <person name="Xi Z."/>
            <person name="Megy K."/>
            <person name="Grabherr M."/>
            <person name="Ren Q."/>
            <person name="Zdobnov E.M."/>
            <person name="Lobo N.F."/>
            <person name="Campbell K.S."/>
            <person name="Brown S.E."/>
            <person name="Bonaldo M.F."/>
            <person name="Zhu J."/>
            <person name="Sinkins S.P."/>
            <person name="Hogenkamp D.G."/>
            <person name="Amedeo P."/>
            <person name="Arensburger P."/>
            <person name="Atkinson P.W."/>
            <person name="Bidwell S."/>
            <person name="Biedler J."/>
            <person name="Birney E."/>
            <person name="Bruggner R.V."/>
            <person name="Costas J."/>
            <person name="Coy M.R."/>
            <person name="Crabtree J."/>
            <person name="Crawford M."/>
            <person name="Debruyn B."/>
            <person name="Decaprio D."/>
            <person name="Eiglmeier K."/>
            <person name="Eisenstadt E."/>
            <person name="El-Dorry H."/>
            <person name="Gelbart W.M."/>
            <person name="Gomes S.L."/>
            <person name="Hammond M."/>
            <person name="Hannick L.I."/>
            <person name="Hogan J.R."/>
            <person name="Holmes M.H."/>
            <person name="Jaffe D."/>
            <person name="Johnston J.S."/>
            <person name="Kennedy R.C."/>
            <person name="Koo H."/>
            <person name="Kravitz S."/>
            <person name="Kriventseva E.V."/>
            <person name="Kulp D."/>
            <person name="Labutti K."/>
            <person name="Lee E."/>
            <person name="Li S."/>
            <person name="Lovin D.D."/>
            <person name="Mao C."/>
            <person name="Mauceli E."/>
            <person name="Menck C.F."/>
            <person name="Miller J.R."/>
            <person name="Montgomery P."/>
            <person name="Mori A."/>
            <person name="Nascimento A.L."/>
            <person name="Naveira H.F."/>
            <person name="Nusbaum C."/>
            <person name="O'leary S."/>
            <person name="Orvis J."/>
            <person name="Pertea M."/>
            <person name="Quesneville H."/>
            <person name="Reidenbach K.R."/>
            <person name="Rogers Y.H."/>
            <person name="Roth C.W."/>
            <person name="Schneider J.R."/>
            <person name="Schatz M."/>
            <person name="Shumway M."/>
            <person name="Stanke M."/>
            <person name="Stinson E.O."/>
            <person name="Tubio J.M."/>
            <person name="Vanzee J.P."/>
            <person name="Verjovski-Almeida S."/>
            <person name="Werner D."/>
            <person name="White O."/>
            <person name="Wyder S."/>
            <person name="Zeng Q."/>
            <person name="Zhao Q."/>
            <person name="Zhao Y."/>
            <person name="Hill C.A."/>
            <person name="Raikhel A.S."/>
            <person name="Soares M.B."/>
            <person name="Knudson D.L."/>
            <person name="Lee N.H."/>
            <person name="Galagan J."/>
            <person name="Salzberg S.L."/>
            <person name="Paulsen I.T."/>
            <person name="Dimopoulos G."/>
            <person name="Collins F.H."/>
            <person name="Birren B."/>
            <person name="Fraser-Liggett C.M."/>
            <person name="Severson D.W."/>
        </authorList>
    </citation>
    <scope>NUCLEOTIDE SEQUENCE [LARGE SCALE GENOMIC DNA]</scope>
    <source>
        <strain evidence="5">Liverpool</strain>
    </source>
</reference>
<dbReference type="KEGG" id="aag:5575579"/>
<dbReference type="Gene3D" id="3.40.50.300">
    <property type="entry name" value="P-loop containing nucleotide triphosphate hydrolases"/>
    <property type="match status" value="1"/>
</dbReference>
<dbReference type="Pfam" id="PF04548">
    <property type="entry name" value="AIG1"/>
    <property type="match status" value="1"/>
</dbReference>
<protein>
    <submittedName>
        <fullName evidence="5">AAEL002671-PA</fullName>
    </submittedName>
</protein>
<dbReference type="OrthoDB" id="2386367at2759"/>
<evidence type="ECO:0000259" key="4">
    <source>
        <dbReference type="Pfam" id="PF04548"/>
    </source>
</evidence>
<evidence type="ECO:0000256" key="2">
    <source>
        <dbReference type="ARBA" id="ARBA00022741"/>
    </source>
</evidence>
<dbReference type="SUPFAM" id="SSF52540">
    <property type="entry name" value="P-loop containing nucleoside triphosphate hydrolases"/>
    <property type="match status" value="1"/>
</dbReference>
<comment type="similarity">
    <text evidence="1">Belongs to the TRAFAC class TrmE-Era-EngA-EngB-Septin-like GTPase superfamily. AIG1/Toc34/Toc159-like paraseptin GTPase family. IAN subfamily.</text>
</comment>
<dbReference type="HOGENOM" id="CLU_023940_0_0_1"/>
<dbReference type="InterPro" id="IPR006703">
    <property type="entry name" value="G_AIG1"/>
</dbReference>
<dbReference type="Proteomes" id="UP000682892">
    <property type="component" value="Chromosome 2"/>
</dbReference>
<keyword evidence="3" id="KW-0175">Coiled coil</keyword>
<dbReference type="PANTHER" id="PTHR32046">
    <property type="entry name" value="G DOMAIN-CONTAINING PROTEIN"/>
    <property type="match status" value="1"/>
</dbReference>
<dbReference type="InterPro" id="IPR027417">
    <property type="entry name" value="P-loop_NTPase"/>
</dbReference>
<dbReference type="PROSITE" id="PS00675">
    <property type="entry name" value="SIGMA54_INTERACT_1"/>
    <property type="match status" value="1"/>
</dbReference>
<feature type="domain" description="AIG1-type G" evidence="4">
    <location>
        <begin position="16"/>
        <end position="172"/>
    </location>
</feature>
<evidence type="ECO:0000256" key="3">
    <source>
        <dbReference type="SAM" id="Coils"/>
    </source>
</evidence>
<dbReference type="OMA" id="CIVCINK"/>
<dbReference type="InterPro" id="IPR025662">
    <property type="entry name" value="Sigma_54_int_dom_ATP-bd_1"/>
</dbReference>
<gene>
    <name evidence="5" type="ORF">AaeL_AAEL002671</name>
</gene>
<feature type="coiled-coil region" evidence="3">
    <location>
        <begin position="394"/>
        <end position="421"/>
    </location>
</feature>
<reference evidence="5" key="3">
    <citation type="submission" date="2012-09" db="EMBL/GenBank/DDBJ databases">
        <authorList>
            <consortium name="VectorBase"/>
        </authorList>
    </citation>
    <scope>NUCLEOTIDE SEQUENCE</scope>
    <source>
        <strain evidence="5">Liverpool</strain>
    </source>
</reference>
<organism evidence="5 6">
    <name type="scientific">Aedes aegypti</name>
    <name type="common">Yellowfever mosquito</name>
    <name type="synonym">Culex aegypti</name>
    <dbReference type="NCBI Taxonomy" id="7159"/>
    <lineage>
        <taxon>Eukaryota</taxon>
        <taxon>Metazoa</taxon>
        <taxon>Ecdysozoa</taxon>
        <taxon>Arthropoda</taxon>
        <taxon>Hexapoda</taxon>
        <taxon>Insecta</taxon>
        <taxon>Pterygota</taxon>
        <taxon>Neoptera</taxon>
        <taxon>Endopterygota</taxon>
        <taxon>Diptera</taxon>
        <taxon>Nematocera</taxon>
        <taxon>Culicoidea</taxon>
        <taxon>Culicidae</taxon>
        <taxon>Culicinae</taxon>
        <taxon>Aedini</taxon>
        <taxon>Aedes</taxon>
        <taxon>Stegomyia</taxon>
    </lineage>
</organism>
<keyword evidence="2" id="KW-0547">Nucleotide-binding</keyword>
<accession>A0A1S4F2F4</accession>
<name>A0A1S4F2F4_AEDAE</name>
<dbReference type="AlphaFoldDB" id="A0A1S4F2F4"/>
<evidence type="ECO:0000256" key="1">
    <source>
        <dbReference type="ARBA" id="ARBA00008535"/>
    </source>
</evidence>
<evidence type="ECO:0000313" key="5">
    <source>
        <dbReference type="EMBL" id="EAT46128.1"/>
    </source>
</evidence>